<gene>
    <name evidence="13 14" type="primary">lpxK</name>
    <name evidence="14" type="ORF">NIG5292_01327</name>
</gene>
<keyword evidence="8 13" id="KW-0547">Nucleotide-binding</keyword>
<name>A0A0U1NL99_9RHOB</name>
<evidence type="ECO:0000313" key="15">
    <source>
        <dbReference type="Proteomes" id="UP000048949"/>
    </source>
</evidence>
<comment type="pathway">
    <text evidence="2 13">Glycolipid biosynthesis; lipid IV(A) biosynthesis; lipid IV(A) from (3R)-3-hydroxytetradecanoyl-[acyl-carrier-protein] and UDP-N-acetyl-alpha-D-glucosamine: step 6/6.</text>
</comment>
<evidence type="ECO:0000256" key="1">
    <source>
        <dbReference type="ARBA" id="ARBA00002274"/>
    </source>
</evidence>
<sequence length="326" mass="34634">MRAPSFWYRPTDIRGALLSPLGSLYALATKRRVAQPAKTKTQAKTICIGNINAGGTGKTPTAIALIQQISERGNSVACLSRGYGGSLDGPILVTPQHTADQVGDEPLLLSAFAPTVVAKDRSAGAAFADTLGVDVILMDDGFQNPDVSKDASIVVVDAVKGFGNGRTIPAGPLREPVQAGLKRADLLLSIGPQPAQKTFEEQWGKTIHCPHVTGHLVPLQTGMVWTDLPVLAFAGIGHPEKFFATLKAVGADIKRAEALADHQPLTPALMARLEAEARALPAQLVTTEKDAVRLPDAFRSKVLALPVRLAFYDKTEINALLDRFGL</sequence>
<evidence type="ECO:0000256" key="12">
    <source>
        <dbReference type="ARBA" id="ARBA00029757"/>
    </source>
</evidence>
<dbReference type="UniPathway" id="UPA00359">
    <property type="reaction ID" value="UER00482"/>
</dbReference>
<evidence type="ECO:0000256" key="6">
    <source>
        <dbReference type="ARBA" id="ARBA00022556"/>
    </source>
</evidence>
<evidence type="ECO:0000256" key="4">
    <source>
        <dbReference type="ARBA" id="ARBA00016436"/>
    </source>
</evidence>
<dbReference type="InterPro" id="IPR027417">
    <property type="entry name" value="P-loop_NTPase"/>
</dbReference>
<dbReference type="GO" id="GO:0005524">
    <property type="term" value="F:ATP binding"/>
    <property type="evidence" value="ECO:0007669"/>
    <property type="project" value="UniProtKB-UniRule"/>
</dbReference>
<dbReference type="EC" id="2.7.1.130" evidence="3 13"/>
<proteinExistence type="inferred from homology"/>
<dbReference type="SUPFAM" id="SSF52540">
    <property type="entry name" value="P-loop containing nucleoside triphosphate hydrolases"/>
    <property type="match status" value="1"/>
</dbReference>
<comment type="function">
    <text evidence="1 13">Transfers the gamma-phosphate of ATP to the 4'-position of a tetraacyldisaccharide 1-phosphate intermediate (termed DS-1-P) to form tetraacyldisaccharide 1,4'-bis-phosphate (lipid IVA).</text>
</comment>
<organism evidence="14 15">
    <name type="scientific">Nereida ignava</name>
    <dbReference type="NCBI Taxonomy" id="282199"/>
    <lineage>
        <taxon>Bacteria</taxon>
        <taxon>Pseudomonadati</taxon>
        <taxon>Pseudomonadota</taxon>
        <taxon>Alphaproteobacteria</taxon>
        <taxon>Rhodobacterales</taxon>
        <taxon>Roseobacteraceae</taxon>
        <taxon>Nereida</taxon>
    </lineage>
</organism>
<dbReference type="HAMAP" id="MF_00409">
    <property type="entry name" value="LpxK"/>
    <property type="match status" value="1"/>
</dbReference>
<reference evidence="14 15" key="1">
    <citation type="submission" date="2015-04" db="EMBL/GenBank/DDBJ databases">
        <authorList>
            <person name="Syromyatnikov M.Y."/>
            <person name="Popov V.N."/>
        </authorList>
    </citation>
    <scope>NUCLEOTIDE SEQUENCE [LARGE SCALE GENOMIC DNA]</scope>
    <source>
        <strain evidence="14 15">CECT 5292</strain>
    </source>
</reference>
<dbReference type="PANTHER" id="PTHR42724">
    <property type="entry name" value="TETRAACYLDISACCHARIDE 4'-KINASE"/>
    <property type="match status" value="1"/>
</dbReference>
<keyword evidence="11 13" id="KW-0443">Lipid metabolism</keyword>
<dbReference type="Proteomes" id="UP000048949">
    <property type="component" value="Unassembled WGS sequence"/>
</dbReference>
<dbReference type="OrthoDB" id="9766423at2"/>
<keyword evidence="9 13" id="KW-0418">Kinase</keyword>
<dbReference type="Pfam" id="PF02606">
    <property type="entry name" value="LpxK"/>
    <property type="match status" value="1"/>
</dbReference>
<keyword evidence="5 13" id="KW-0444">Lipid biosynthesis</keyword>
<evidence type="ECO:0000256" key="5">
    <source>
        <dbReference type="ARBA" id="ARBA00022516"/>
    </source>
</evidence>
<dbReference type="GO" id="GO:0009245">
    <property type="term" value="P:lipid A biosynthetic process"/>
    <property type="evidence" value="ECO:0007669"/>
    <property type="project" value="UniProtKB-UniRule"/>
</dbReference>
<keyword evidence="6 13" id="KW-0441">Lipid A biosynthesis</keyword>
<dbReference type="GO" id="GO:0009029">
    <property type="term" value="F:lipid-A 4'-kinase activity"/>
    <property type="evidence" value="ECO:0007669"/>
    <property type="project" value="UniProtKB-UniRule"/>
</dbReference>
<evidence type="ECO:0000256" key="13">
    <source>
        <dbReference type="HAMAP-Rule" id="MF_00409"/>
    </source>
</evidence>
<keyword evidence="7 13" id="KW-0808">Transferase</keyword>
<comment type="similarity">
    <text evidence="13">Belongs to the LpxK family.</text>
</comment>
<evidence type="ECO:0000256" key="8">
    <source>
        <dbReference type="ARBA" id="ARBA00022741"/>
    </source>
</evidence>
<dbReference type="RefSeq" id="WP_048598664.1">
    <property type="nucleotide sequence ID" value="NZ_CBFHGK010000002.1"/>
</dbReference>
<evidence type="ECO:0000256" key="7">
    <source>
        <dbReference type="ARBA" id="ARBA00022679"/>
    </source>
</evidence>
<evidence type="ECO:0000256" key="2">
    <source>
        <dbReference type="ARBA" id="ARBA00004870"/>
    </source>
</evidence>
<evidence type="ECO:0000256" key="11">
    <source>
        <dbReference type="ARBA" id="ARBA00023098"/>
    </source>
</evidence>
<dbReference type="InterPro" id="IPR003758">
    <property type="entry name" value="LpxK"/>
</dbReference>
<accession>A0A0U1NL99</accession>
<dbReference type="GO" id="GO:0009244">
    <property type="term" value="P:lipopolysaccharide core region biosynthetic process"/>
    <property type="evidence" value="ECO:0007669"/>
    <property type="project" value="TreeGrafter"/>
</dbReference>
<comment type="catalytic activity">
    <reaction evidence="13">
        <text>a lipid A disaccharide + ATP = a lipid IVA + ADP + H(+)</text>
        <dbReference type="Rhea" id="RHEA:67840"/>
        <dbReference type="ChEBI" id="CHEBI:15378"/>
        <dbReference type="ChEBI" id="CHEBI:30616"/>
        <dbReference type="ChEBI" id="CHEBI:176343"/>
        <dbReference type="ChEBI" id="CHEBI:176425"/>
        <dbReference type="ChEBI" id="CHEBI:456216"/>
        <dbReference type="EC" id="2.7.1.130"/>
    </reaction>
</comment>
<evidence type="ECO:0000256" key="10">
    <source>
        <dbReference type="ARBA" id="ARBA00022840"/>
    </source>
</evidence>
<dbReference type="STRING" id="282199.GCA_001049735_01326"/>
<dbReference type="AlphaFoldDB" id="A0A0U1NL99"/>
<keyword evidence="10 13" id="KW-0067">ATP-binding</keyword>
<evidence type="ECO:0000256" key="9">
    <source>
        <dbReference type="ARBA" id="ARBA00022777"/>
    </source>
</evidence>
<dbReference type="PANTHER" id="PTHR42724:SF1">
    <property type="entry name" value="TETRAACYLDISACCHARIDE 4'-KINASE, MITOCHONDRIAL-RELATED"/>
    <property type="match status" value="1"/>
</dbReference>
<feature type="binding site" evidence="13">
    <location>
        <begin position="52"/>
        <end position="59"/>
    </location>
    <ligand>
        <name>ATP</name>
        <dbReference type="ChEBI" id="CHEBI:30616"/>
    </ligand>
</feature>
<dbReference type="NCBIfam" id="TIGR00682">
    <property type="entry name" value="lpxK"/>
    <property type="match status" value="1"/>
</dbReference>
<evidence type="ECO:0000313" key="14">
    <source>
        <dbReference type="EMBL" id="CRK75283.1"/>
    </source>
</evidence>
<dbReference type="GO" id="GO:0005886">
    <property type="term" value="C:plasma membrane"/>
    <property type="evidence" value="ECO:0007669"/>
    <property type="project" value="TreeGrafter"/>
</dbReference>
<keyword evidence="15" id="KW-1185">Reference proteome</keyword>
<evidence type="ECO:0000256" key="3">
    <source>
        <dbReference type="ARBA" id="ARBA00012071"/>
    </source>
</evidence>
<dbReference type="EMBL" id="CVQV01000005">
    <property type="protein sequence ID" value="CRK75283.1"/>
    <property type="molecule type" value="Genomic_DNA"/>
</dbReference>
<protein>
    <recommendedName>
        <fullName evidence="4 13">Tetraacyldisaccharide 4'-kinase</fullName>
        <ecNumber evidence="3 13">2.7.1.130</ecNumber>
    </recommendedName>
    <alternativeName>
        <fullName evidence="12 13">Lipid A 4'-kinase</fullName>
    </alternativeName>
</protein>